<organism evidence="2 3">
    <name type="scientific">Negadavirga shengliensis</name>
    <dbReference type="NCBI Taxonomy" id="1389218"/>
    <lineage>
        <taxon>Bacteria</taxon>
        <taxon>Pseudomonadati</taxon>
        <taxon>Bacteroidota</taxon>
        <taxon>Cytophagia</taxon>
        <taxon>Cytophagales</taxon>
        <taxon>Cyclobacteriaceae</taxon>
        <taxon>Negadavirga</taxon>
    </lineage>
</organism>
<dbReference type="RefSeq" id="WP_377062120.1">
    <property type="nucleotide sequence ID" value="NZ_JBHSJJ010000002.1"/>
</dbReference>
<dbReference type="InterPro" id="IPR041700">
    <property type="entry name" value="OMP_b-brl_3"/>
</dbReference>
<proteinExistence type="predicted"/>
<dbReference type="Pfam" id="PF14905">
    <property type="entry name" value="OMP_b-brl_3"/>
    <property type="match status" value="1"/>
</dbReference>
<dbReference type="Proteomes" id="UP001595818">
    <property type="component" value="Unassembled WGS sequence"/>
</dbReference>
<dbReference type="EMBL" id="JBHSJJ010000002">
    <property type="protein sequence ID" value="MFC4871029.1"/>
    <property type="molecule type" value="Genomic_DNA"/>
</dbReference>
<evidence type="ECO:0000259" key="1">
    <source>
        <dbReference type="Pfam" id="PF14905"/>
    </source>
</evidence>
<evidence type="ECO:0000313" key="2">
    <source>
        <dbReference type="EMBL" id="MFC4871029.1"/>
    </source>
</evidence>
<evidence type="ECO:0000313" key="3">
    <source>
        <dbReference type="Proteomes" id="UP001595818"/>
    </source>
</evidence>
<keyword evidence="3" id="KW-1185">Reference proteome</keyword>
<sequence length="112" mass="13276">MTWPRFVFFMDPNTFISGNPGLWPALIKSFITDINIKRASLSLEYSHTKNAIANFQPEKDNLNNRQIFRSQDLDYHQIYSINPSLPWISNDWWDLQLNTGGFYNRLRTLHLK</sequence>
<accession>A0ABV9SXU2</accession>
<feature type="domain" description="Outer membrane protein beta-barrel" evidence="1">
    <location>
        <begin position="6"/>
        <end position="106"/>
    </location>
</feature>
<reference evidence="3" key="1">
    <citation type="journal article" date="2019" name="Int. J. Syst. Evol. Microbiol.">
        <title>The Global Catalogue of Microorganisms (GCM) 10K type strain sequencing project: providing services to taxonomists for standard genome sequencing and annotation.</title>
        <authorList>
            <consortium name="The Broad Institute Genomics Platform"/>
            <consortium name="The Broad Institute Genome Sequencing Center for Infectious Disease"/>
            <person name="Wu L."/>
            <person name="Ma J."/>
        </authorList>
    </citation>
    <scope>NUCLEOTIDE SEQUENCE [LARGE SCALE GENOMIC DNA]</scope>
    <source>
        <strain evidence="3">CGMCC 4.7466</strain>
    </source>
</reference>
<gene>
    <name evidence="2" type="ORF">ACFPFU_04975</name>
</gene>
<protein>
    <submittedName>
        <fullName evidence="2">Outer membrane beta-barrel protein</fullName>
    </submittedName>
</protein>
<name>A0ABV9SXU2_9BACT</name>
<comment type="caution">
    <text evidence="2">The sequence shown here is derived from an EMBL/GenBank/DDBJ whole genome shotgun (WGS) entry which is preliminary data.</text>
</comment>